<protein>
    <recommendedName>
        <fullName evidence="3">CCHC-type domain-containing protein</fullName>
    </recommendedName>
</protein>
<organism evidence="2">
    <name type="scientific">Wolbachia endosymbiont of Callosobruchus chinensis</name>
    <dbReference type="NCBI Taxonomy" id="188349"/>
    <lineage>
        <taxon>Bacteria</taxon>
        <taxon>Pseudomonadati</taxon>
        <taxon>Pseudomonadota</taxon>
        <taxon>Alphaproteobacteria</taxon>
        <taxon>Rickettsiales</taxon>
        <taxon>Anaplasmataceae</taxon>
        <taxon>Wolbachieae</taxon>
        <taxon>Wolbachia</taxon>
    </lineage>
</organism>
<dbReference type="AlphaFoldDB" id="Q8GAU9"/>
<feature type="compositionally biased region" description="Basic and acidic residues" evidence="1">
    <location>
        <begin position="340"/>
        <end position="353"/>
    </location>
</feature>
<feature type="region of interest" description="Disordered" evidence="1">
    <location>
        <begin position="322"/>
        <end position="387"/>
    </location>
</feature>
<feature type="compositionally biased region" description="Basic residues" evidence="1">
    <location>
        <begin position="374"/>
        <end position="387"/>
    </location>
</feature>
<accession>Q8GAU9</accession>
<dbReference type="EMBL" id="AB080665">
    <property type="protein sequence ID" value="BAC22720.1"/>
    <property type="molecule type" value="Genomic_DNA"/>
</dbReference>
<evidence type="ECO:0000256" key="1">
    <source>
        <dbReference type="SAM" id="MobiDB-lite"/>
    </source>
</evidence>
<feature type="compositionally biased region" description="Polar residues" evidence="1">
    <location>
        <begin position="322"/>
        <end position="334"/>
    </location>
</feature>
<name>Q8GAU9_9RICK</name>
<evidence type="ECO:0008006" key="3">
    <source>
        <dbReference type="Google" id="ProtNLM"/>
    </source>
</evidence>
<proteinExistence type="predicted"/>
<reference evidence="2" key="1">
    <citation type="journal article" date="2002" name="Proc. Natl. Acad. Sci. U.S.A.">
        <title>Genome fragment of Wolbachia endosymbiont transferred to X chromosome of host insect.</title>
        <authorList>
            <person name="Kondo N."/>
            <person name="Nikoh N."/>
            <person name="Ijichi N."/>
            <person name="Shimada M."/>
            <person name="Fukatsu T."/>
        </authorList>
    </citation>
    <scope>NUCLEOTIDE SEQUENCE</scope>
    <source>
        <strain evidence="2">WBruAus</strain>
    </source>
</reference>
<evidence type="ECO:0000313" key="2">
    <source>
        <dbReference type="EMBL" id="BAC22720.1"/>
    </source>
</evidence>
<sequence>MDCPTPATGAPITSTIGSAGVALQNTPTASGSEKAEIPPRFLLVKNKEGDFKNVSPFLISRTMYGLIGDVKKISKTNDGILVETSSSKQAQRLMQIQYFAQFPVEVVAHPTLNISKGVITCSDLLNCNIEEICNELSSIGVIEVRRIKSKRDGMLVDTANHILTFNKPTLPKEIKVAMYNLKVRPYIPSPLRCFNCQKFGHTTTRCSFQKICVCGKQPHEGTPCDSPVICPNCQGNHPAQSKQCIKYKEEFAIQQLKVVEKISYFEAKNRVAVQTPTPNVTYSAAARSTTLIDQILPALKTIIQETINREVQQLRFPVPQFTTAQRPRTSSLSLPTFPKPTDKCSSEKRKRESTATPGPSEEEAASSDDSATKSTKKKGWPKGKPRK</sequence>